<dbReference type="InterPro" id="IPR050859">
    <property type="entry name" value="Class-I_PLP-dep_aminotransf"/>
</dbReference>
<protein>
    <submittedName>
        <fullName evidence="9">Unannotated protein</fullName>
    </submittedName>
</protein>
<dbReference type="Gene3D" id="3.90.1150.10">
    <property type="entry name" value="Aspartate Aminotransferase, domain 1"/>
    <property type="match status" value="1"/>
</dbReference>
<feature type="region of interest" description="Disordered" evidence="7">
    <location>
        <begin position="1"/>
        <end position="68"/>
    </location>
</feature>
<feature type="compositionally biased region" description="Basic and acidic residues" evidence="7">
    <location>
        <begin position="488"/>
        <end position="499"/>
    </location>
</feature>
<feature type="region of interest" description="Disordered" evidence="7">
    <location>
        <begin position="476"/>
        <end position="516"/>
    </location>
</feature>
<dbReference type="GO" id="GO:0030170">
    <property type="term" value="F:pyridoxal phosphate binding"/>
    <property type="evidence" value="ECO:0007669"/>
    <property type="project" value="InterPro"/>
</dbReference>
<dbReference type="FunFam" id="3.40.640.10:FF:000053">
    <property type="entry name" value="Aminotransferase, class I"/>
    <property type="match status" value="1"/>
</dbReference>
<dbReference type="InterPro" id="IPR015422">
    <property type="entry name" value="PyrdxlP-dep_Trfase_small"/>
</dbReference>
<sequence length="516" mass="54807">MTVEDQDPTATRGTDGIASRAGAAAAAGSGSGATGATGGAGTAGGAGPTAAGTRSGAPSAAGGRPTGDLERYAGLFAQRTRVMKSSAMRDLMALTERPEVISLAGGLADTTLFPAEDLAKVLSHMAAGDSARALQYAPTEGMAEIRPCLAEVMAAEGTIVDPDDILVTTGGQQVIDLVCKTLVDPGDVIVAEAPTYPGAVPTFSAYEADLVQVEMDDDGMRIDVLEETLDRLEAEGRRPKFIYTIPTFQNPGGVTMSLERRHALVRIAQERQILVLEDNPYGLLRYEGDPLPTLLSLDGGRFVIYAGTLSKILSPGIRVGWALAPAPVRQKMVIGKAGSDLNSSSMSQLFVAYYFRERDWRDYVRHQSAVYQARRDVMLEALERHMPDGTTWTRPKGGLFVWLTLPDYLDTTDLLARALQHNVAFVPGRGAFLDGRGGNSMRINFSGVGEDDIREGISRIGSVIAEQLELYASIAGTARPRGGSTRSGTKDARTPDAPHDSSIVPLRTAGRRRGTA</sequence>
<evidence type="ECO:0000256" key="6">
    <source>
        <dbReference type="ARBA" id="ARBA00022898"/>
    </source>
</evidence>
<evidence type="ECO:0000313" key="9">
    <source>
        <dbReference type="EMBL" id="CAB4928390.1"/>
    </source>
</evidence>
<evidence type="ECO:0000259" key="8">
    <source>
        <dbReference type="Pfam" id="PF00155"/>
    </source>
</evidence>
<accession>A0A6J7IC51</accession>
<feature type="domain" description="Aminotransferase class I/classII large" evidence="8">
    <location>
        <begin position="114"/>
        <end position="460"/>
    </location>
</feature>
<evidence type="ECO:0000256" key="7">
    <source>
        <dbReference type="SAM" id="MobiDB-lite"/>
    </source>
</evidence>
<dbReference type="InterPro" id="IPR015421">
    <property type="entry name" value="PyrdxlP-dep_Trfase_major"/>
</dbReference>
<dbReference type="SUPFAM" id="SSF53383">
    <property type="entry name" value="PLP-dependent transferases"/>
    <property type="match status" value="1"/>
</dbReference>
<dbReference type="Pfam" id="PF00155">
    <property type="entry name" value="Aminotran_1_2"/>
    <property type="match status" value="1"/>
</dbReference>
<evidence type="ECO:0000256" key="2">
    <source>
        <dbReference type="ARBA" id="ARBA00007441"/>
    </source>
</evidence>
<dbReference type="InterPro" id="IPR015424">
    <property type="entry name" value="PyrdxlP-dep_Trfase"/>
</dbReference>
<evidence type="ECO:0000256" key="1">
    <source>
        <dbReference type="ARBA" id="ARBA00001933"/>
    </source>
</evidence>
<evidence type="ECO:0000256" key="3">
    <source>
        <dbReference type="ARBA" id="ARBA00011738"/>
    </source>
</evidence>
<dbReference type="PANTHER" id="PTHR42790">
    <property type="entry name" value="AMINOTRANSFERASE"/>
    <property type="match status" value="1"/>
</dbReference>
<gene>
    <name evidence="9" type="ORF">UFOPK3564_02235</name>
</gene>
<dbReference type="PANTHER" id="PTHR42790:SF19">
    <property type="entry name" value="KYNURENINE_ALPHA-AMINOADIPATE AMINOTRANSFERASE, MITOCHONDRIAL"/>
    <property type="match status" value="1"/>
</dbReference>
<proteinExistence type="inferred from homology"/>
<evidence type="ECO:0000256" key="5">
    <source>
        <dbReference type="ARBA" id="ARBA00022679"/>
    </source>
</evidence>
<keyword evidence="6" id="KW-0663">Pyridoxal phosphate</keyword>
<dbReference type="GO" id="GO:0008483">
    <property type="term" value="F:transaminase activity"/>
    <property type="evidence" value="ECO:0007669"/>
    <property type="project" value="UniProtKB-KW"/>
</dbReference>
<feature type="compositionally biased region" description="Low complexity" evidence="7">
    <location>
        <begin position="48"/>
        <end position="58"/>
    </location>
</feature>
<comment type="cofactor">
    <cofactor evidence="1">
        <name>pyridoxal 5'-phosphate</name>
        <dbReference type="ChEBI" id="CHEBI:597326"/>
    </cofactor>
</comment>
<name>A0A6J7IC51_9ZZZZ</name>
<dbReference type="InterPro" id="IPR004839">
    <property type="entry name" value="Aminotransferase_I/II_large"/>
</dbReference>
<keyword evidence="4" id="KW-0032">Aminotransferase</keyword>
<comment type="similarity">
    <text evidence="2">Belongs to the class-I pyridoxal-phosphate-dependent aminotransferase family.</text>
</comment>
<evidence type="ECO:0000256" key="4">
    <source>
        <dbReference type="ARBA" id="ARBA00022576"/>
    </source>
</evidence>
<organism evidence="9">
    <name type="scientific">freshwater metagenome</name>
    <dbReference type="NCBI Taxonomy" id="449393"/>
    <lineage>
        <taxon>unclassified sequences</taxon>
        <taxon>metagenomes</taxon>
        <taxon>ecological metagenomes</taxon>
    </lineage>
</organism>
<dbReference type="AlphaFoldDB" id="A0A6J7IC51"/>
<feature type="compositionally biased region" description="Gly residues" evidence="7">
    <location>
        <begin position="29"/>
        <end position="47"/>
    </location>
</feature>
<feature type="compositionally biased region" description="Low complexity" evidence="7">
    <location>
        <begin position="18"/>
        <end position="28"/>
    </location>
</feature>
<comment type="subunit">
    <text evidence="3">Homodimer.</text>
</comment>
<keyword evidence="5" id="KW-0808">Transferase</keyword>
<dbReference type="Gene3D" id="3.40.640.10">
    <property type="entry name" value="Type I PLP-dependent aspartate aminotransferase-like (Major domain)"/>
    <property type="match status" value="1"/>
</dbReference>
<dbReference type="EMBL" id="CAFBMK010000146">
    <property type="protein sequence ID" value="CAB4928390.1"/>
    <property type="molecule type" value="Genomic_DNA"/>
</dbReference>
<dbReference type="GO" id="GO:1901605">
    <property type="term" value="P:alpha-amino acid metabolic process"/>
    <property type="evidence" value="ECO:0007669"/>
    <property type="project" value="TreeGrafter"/>
</dbReference>
<dbReference type="CDD" id="cd00609">
    <property type="entry name" value="AAT_like"/>
    <property type="match status" value="1"/>
</dbReference>
<reference evidence="9" key="1">
    <citation type="submission" date="2020-05" db="EMBL/GenBank/DDBJ databases">
        <authorList>
            <person name="Chiriac C."/>
            <person name="Salcher M."/>
            <person name="Ghai R."/>
            <person name="Kavagutti S V."/>
        </authorList>
    </citation>
    <scope>NUCLEOTIDE SEQUENCE</scope>
</reference>